<evidence type="ECO:0000313" key="2">
    <source>
        <dbReference type="EMBL" id="SLM63484.1"/>
    </source>
</evidence>
<accession>A0A375ABJ5</accession>
<name>A0A375ABJ5_9GAMM</name>
<dbReference type="EMBL" id="LT615367">
    <property type="protein sequence ID" value="SLM63484.1"/>
    <property type="molecule type" value="Genomic_DNA"/>
</dbReference>
<sequence>MRGHHANQSPDSTVDTPEWKASYQEGNQDNGSSIPVVKMGDDAPPPGYTGEWRDGGPVISVTEGRNNQHYHPMKRQGSGMQHKIVLPCCESMPVRI</sequence>
<proteinExistence type="predicted"/>
<gene>
    <name evidence="2" type="ORF">DAQ1742_02611</name>
</gene>
<dbReference type="KEGG" id="daq:DAQ1742_02611"/>
<reference evidence="2 3" key="1">
    <citation type="submission" date="2016-09" db="EMBL/GenBank/DDBJ databases">
        <authorList>
            <person name="Reverchon S."/>
            <person name="Nasser W."/>
            <person name="Leonard S."/>
            <person name="Brochier C."/>
            <person name="Duprey A."/>
        </authorList>
    </citation>
    <scope>NUCLEOTIDE SEQUENCE [LARGE SCALE GENOMIC DNA]</scope>
    <source>
        <strain evidence="2 3">174/2</strain>
    </source>
</reference>
<protein>
    <submittedName>
        <fullName evidence="2">Uncharacterized protein</fullName>
    </submittedName>
</protein>
<dbReference type="Proteomes" id="UP000294820">
    <property type="component" value="Chromosome 1"/>
</dbReference>
<evidence type="ECO:0000313" key="3">
    <source>
        <dbReference type="Proteomes" id="UP000294820"/>
    </source>
</evidence>
<keyword evidence="3" id="KW-1185">Reference proteome</keyword>
<feature type="region of interest" description="Disordered" evidence="1">
    <location>
        <begin position="1"/>
        <end position="57"/>
    </location>
</feature>
<organism evidence="2 3">
    <name type="scientific">Dickeya aquatica</name>
    <dbReference type="NCBI Taxonomy" id="1401087"/>
    <lineage>
        <taxon>Bacteria</taxon>
        <taxon>Pseudomonadati</taxon>
        <taxon>Pseudomonadota</taxon>
        <taxon>Gammaproteobacteria</taxon>
        <taxon>Enterobacterales</taxon>
        <taxon>Pectobacteriaceae</taxon>
        <taxon>Dickeya</taxon>
    </lineage>
</organism>
<evidence type="ECO:0000256" key="1">
    <source>
        <dbReference type="SAM" id="MobiDB-lite"/>
    </source>
</evidence>
<feature type="compositionally biased region" description="Polar residues" evidence="1">
    <location>
        <begin position="24"/>
        <end position="33"/>
    </location>
</feature>
<dbReference type="AlphaFoldDB" id="A0A375ABJ5"/>
<feature type="compositionally biased region" description="Polar residues" evidence="1">
    <location>
        <begin position="1"/>
        <end position="15"/>
    </location>
</feature>